<evidence type="ECO:0000313" key="1">
    <source>
        <dbReference type="EMBL" id="MDO7844175.1"/>
    </source>
</evidence>
<evidence type="ECO:0000313" key="2">
    <source>
        <dbReference type="Proteomes" id="UP001176468"/>
    </source>
</evidence>
<keyword evidence="2" id="KW-1185">Reference proteome</keyword>
<name>A0ABT9A4N5_9SPHN</name>
<accession>A0ABT9A4N5</accession>
<organism evidence="1 2">
    <name type="scientific">Sphingomonas immobilis</name>
    <dbReference type="NCBI Taxonomy" id="3063997"/>
    <lineage>
        <taxon>Bacteria</taxon>
        <taxon>Pseudomonadati</taxon>
        <taxon>Pseudomonadota</taxon>
        <taxon>Alphaproteobacteria</taxon>
        <taxon>Sphingomonadales</taxon>
        <taxon>Sphingomonadaceae</taxon>
        <taxon>Sphingomonas</taxon>
    </lineage>
</organism>
<dbReference type="EMBL" id="JAUQSZ010000014">
    <property type="protein sequence ID" value="MDO7844175.1"/>
    <property type="molecule type" value="Genomic_DNA"/>
</dbReference>
<gene>
    <name evidence="1" type="ORF">Q5H94_17745</name>
</gene>
<comment type="caution">
    <text evidence="1">The sequence shown here is derived from an EMBL/GenBank/DDBJ whole genome shotgun (WGS) entry which is preliminary data.</text>
</comment>
<sequence>MAMGTPSYRRSDVEMDEASYKRMLLLFISKTIGYNLAPGFRSEPHDHEEGYQHGEQHYPITLPFGDEAVLAEKIDKKADRDEGDACGENQIEAGHEGRALWSTRLPVIIVVSIHGCFVRDEGGGLRRQVS</sequence>
<reference evidence="1" key="1">
    <citation type="submission" date="2023-07" db="EMBL/GenBank/DDBJ databases">
        <authorList>
            <person name="Kim M.K."/>
        </authorList>
    </citation>
    <scope>NUCLEOTIDE SEQUENCE</scope>
    <source>
        <strain evidence="1">CA1-15</strain>
    </source>
</reference>
<dbReference type="Proteomes" id="UP001176468">
    <property type="component" value="Unassembled WGS sequence"/>
</dbReference>
<proteinExistence type="predicted"/>
<protein>
    <submittedName>
        <fullName evidence="1">Uncharacterized protein</fullName>
    </submittedName>
</protein>